<dbReference type="Gene3D" id="1.20.920.30">
    <property type="match status" value="1"/>
</dbReference>
<keyword evidence="7" id="KW-0067">ATP-binding</keyword>
<dbReference type="FunFam" id="1.20.140.100:FF:000004">
    <property type="entry name" value="Dynein axonemal heavy chain 6"/>
    <property type="match status" value="1"/>
</dbReference>
<comment type="caution">
    <text evidence="16">The sequence shown here is derived from an EMBL/GenBank/DDBJ whole genome shotgun (WGS) entry which is preliminary data.</text>
</comment>
<dbReference type="Gene3D" id="1.20.140.100">
    <property type="entry name" value="Dynein heavy chain, N-terminal domain 2"/>
    <property type="match status" value="1"/>
</dbReference>
<accession>A0AB34GJF7</accession>
<gene>
    <name evidence="16" type="ORF">J1605_012686</name>
</gene>
<evidence type="ECO:0000256" key="8">
    <source>
        <dbReference type="ARBA" id="ARBA00023017"/>
    </source>
</evidence>
<keyword evidence="4" id="KW-0493">Microtubule</keyword>
<dbReference type="Pfam" id="PF08393">
    <property type="entry name" value="DHC_N2"/>
    <property type="match status" value="2"/>
</dbReference>
<dbReference type="InterPro" id="IPR027417">
    <property type="entry name" value="P-loop_NTPase"/>
</dbReference>
<dbReference type="InterPro" id="IPR024317">
    <property type="entry name" value="Dynein_heavy_chain_D4_dom"/>
</dbReference>
<dbReference type="GO" id="GO:0045505">
    <property type="term" value="F:dynein intermediate chain binding"/>
    <property type="evidence" value="ECO:0007669"/>
    <property type="project" value="InterPro"/>
</dbReference>
<protein>
    <recommendedName>
        <fullName evidence="15">AAA+ ATPase domain-containing protein</fullName>
    </recommendedName>
</protein>
<dbReference type="Pfam" id="PF12775">
    <property type="entry name" value="AAA_7"/>
    <property type="match status" value="1"/>
</dbReference>
<dbReference type="InterPro" id="IPR043157">
    <property type="entry name" value="Dynein_AAA1S"/>
</dbReference>
<dbReference type="FunFam" id="1.20.920.20:FF:000001">
    <property type="entry name" value="dynein heavy chain 2, axonemal"/>
    <property type="match status" value="1"/>
</dbReference>
<organism evidence="16 17">
    <name type="scientific">Eschrichtius robustus</name>
    <name type="common">California gray whale</name>
    <name type="synonym">Eschrichtius gibbosus</name>
    <dbReference type="NCBI Taxonomy" id="9764"/>
    <lineage>
        <taxon>Eukaryota</taxon>
        <taxon>Metazoa</taxon>
        <taxon>Chordata</taxon>
        <taxon>Craniata</taxon>
        <taxon>Vertebrata</taxon>
        <taxon>Euteleostomi</taxon>
        <taxon>Mammalia</taxon>
        <taxon>Eutheria</taxon>
        <taxon>Laurasiatheria</taxon>
        <taxon>Artiodactyla</taxon>
        <taxon>Whippomorpha</taxon>
        <taxon>Cetacea</taxon>
        <taxon>Mysticeti</taxon>
        <taxon>Eschrichtiidae</taxon>
        <taxon>Eschrichtius</taxon>
    </lineage>
</organism>
<reference evidence="16 17" key="1">
    <citation type="submission" date="2022-11" db="EMBL/GenBank/DDBJ databases">
        <title>Whole genome sequence of Eschrichtius robustus ER-17-0199.</title>
        <authorList>
            <person name="Bruniche-Olsen A."/>
            <person name="Black A.N."/>
            <person name="Fields C.J."/>
            <person name="Walden K."/>
            <person name="Dewoody J.A."/>
        </authorList>
    </citation>
    <scope>NUCLEOTIDE SEQUENCE [LARGE SCALE GENOMIC DNA]</scope>
    <source>
        <strain evidence="16">ER-17-0199</strain>
        <tissue evidence="16">Blubber</tissue>
    </source>
</reference>
<keyword evidence="13" id="KW-0966">Cell projection</keyword>
<dbReference type="FunFam" id="1.20.58.1120:FF:000011">
    <property type="entry name" value="Dynein, axonemal, heavy chain 6"/>
    <property type="match status" value="1"/>
</dbReference>
<evidence type="ECO:0000256" key="1">
    <source>
        <dbReference type="ARBA" id="ARBA00004430"/>
    </source>
</evidence>
<dbReference type="Gene3D" id="3.40.50.300">
    <property type="entry name" value="P-loop containing nucleotide triphosphate hydrolases"/>
    <property type="match status" value="5"/>
</dbReference>
<evidence type="ECO:0000256" key="5">
    <source>
        <dbReference type="ARBA" id="ARBA00022737"/>
    </source>
</evidence>
<dbReference type="GO" id="GO:0007018">
    <property type="term" value="P:microtubule-based movement"/>
    <property type="evidence" value="ECO:0007669"/>
    <property type="project" value="InterPro"/>
</dbReference>
<dbReference type="Gene3D" id="1.20.920.20">
    <property type="match status" value="1"/>
</dbReference>
<evidence type="ECO:0000313" key="16">
    <source>
        <dbReference type="EMBL" id="KAJ8779397.1"/>
    </source>
</evidence>
<comment type="subcellular location">
    <subcellularLocation>
        <location evidence="1">Cytoplasm</location>
        <location evidence="1">Cytoskeleton</location>
        <location evidence="1">Cilium axoneme</location>
    </subcellularLocation>
</comment>
<dbReference type="Gene3D" id="6.10.140.1060">
    <property type="match status" value="1"/>
</dbReference>
<dbReference type="Gene3D" id="1.20.58.1120">
    <property type="match status" value="1"/>
</dbReference>
<evidence type="ECO:0000256" key="4">
    <source>
        <dbReference type="ARBA" id="ARBA00022701"/>
    </source>
</evidence>
<dbReference type="Proteomes" id="UP001159641">
    <property type="component" value="Unassembled WGS sequence"/>
</dbReference>
<dbReference type="Pfam" id="PF12780">
    <property type="entry name" value="AAA_8"/>
    <property type="match status" value="1"/>
</dbReference>
<evidence type="ECO:0000313" key="17">
    <source>
        <dbReference type="Proteomes" id="UP001159641"/>
    </source>
</evidence>
<name>A0AB34GJF7_ESCRO</name>
<evidence type="ECO:0000256" key="2">
    <source>
        <dbReference type="ARBA" id="ARBA00008887"/>
    </source>
</evidence>
<dbReference type="InterPro" id="IPR026983">
    <property type="entry name" value="DHC"/>
</dbReference>
<dbReference type="Gene3D" id="1.10.8.710">
    <property type="match status" value="1"/>
</dbReference>
<evidence type="ECO:0000256" key="11">
    <source>
        <dbReference type="ARBA" id="ARBA00023175"/>
    </source>
</evidence>
<dbReference type="Pfam" id="PF12781">
    <property type="entry name" value="AAA_9"/>
    <property type="match status" value="1"/>
</dbReference>
<dbReference type="FunFam" id="1.10.287.2620:FF:000001">
    <property type="entry name" value="Cytoplasmic dynein heavy chain 1"/>
    <property type="match status" value="1"/>
</dbReference>
<dbReference type="Pfam" id="PF17857">
    <property type="entry name" value="AAA_lid_1"/>
    <property type="match status" value="1"/>
</dbReference>
<dbReference type="Gene3D" id="3.20.180.20">
    <property type="entry name" value="Dynein heavy chain, N-terminal domain 2"/>
    <property type="match status" value="1"/>
</dbReference>
<dbReference type="GO" id="GO:0030286">
    <property type="term" value="C:dynein complex"/>
    <property type="evidence" value="ECO:0007669"/>
    <property type="project" value="UniProtKB-KW"/>
</dbReference>
<dbReference type="GO" id="GO:0005930">
    <property type="term" value="C:axoneme"/>
    <property type="evidence" value="ECO:0007669"/>
    <property type="project" value="UniProtKB-SubCell"/>
</dbReference>
<dbReference type="InterPro" id="IPR035699">
    <property type="entry name" value="AAA_6"/>
</dbReference>
<dbReference type="GO" id="GO:0005524">
    <property type="term" value="F:ATP binding"/>
    <property type="evidence" value="ECO:0007669"/>
    <property type="project" value="UniProtKB-KW"/>
</dbReference>
<keyword evidence="9 14" id="KW-0175">Coiled coil</keyword>
<dbReference type="GO" id="GO:0005874">
    <property type="term" value="C:microtubule"/>
    <property type="evidence" value="ECO:0007669"/>
    <property type="project" value="UniProtKB-KW"/>
</dbReference>
<evidence type="ECO:0000256" key="12">
    <source>
        <dbReference type="ARBA" id="ARBA00023212"/>
    </source>
</evidence>
<dbReference type="Pfam" id="PF12777">
    <property type="entry name" value="MT"/>
    <property type="match status" value="2"/>
</dbReference>
<dbReference type="InterPro" id="IPR042222">
    <property type="entry name" value="Dynein_2_N"/>
</dbReference>
<feature type="domain" description="AAA+ ATPase" evidence="15">
    <location>
        <begin position="1066"/>
        <end position="1207"/>
    </location>
</feature>
<dbReference type="SUPFAM" id="SSF52540">
    <property type="entry name" value="P-loop containing nucleoside triphosphate hydrolases"/>
    <property type="match status" value="4"/>
</dbReference>
<keyword evidence="12" id="KW-0206">Cytoskeleton</keyword>
<keyword evidence="3" id="KW-0963">Cytoplasm</keyword>
<dbReference type="Gene3D" id="1.10.287.2620">
    <property type="match status" value="1"/>
</dbReference>
<evidence type="ECO:0000256" key="14">
    <source>
        <dbReference type="SAM" id="Coils"/>
    </source>
</evidence>
<proteinExistence type="inferred from homology"/>
<evidence type="ECO:0000259" key="15">
    <source>
        <dbReference type="SMART" id="SM00382"/>
    </source>
</evidence>
<dbReference type="Pfam" id="PF12774">
    <property type="entry name" value="AAA_6"/>
    <property type="match status" value="1"/>
</dbReference>
<dbReference type="FunFam" id="3.40.50.300:FF:002141">
    <property type="entry name" value="Dynein heavy chain"/>
    <property type="match status" value="1"/>
</dbReference>
<dbReference type="FunFam" id="3.40.50.300:FF:001143">
    <property type="entry name" value="Dynein axonemal heavy chain 6"/>
    <property type="match status" value="1"/>
</dbReference>
<dbReference type="InterPro" id="IPR041589">
    <property type="entry name" value="DNAH3_AAA_lid_1"/>
</dbReference>
<dbReference type="PANTHER" id="PTHR22878">
    <property type="entry name" value="DYNEIN HEAVY CHAIN 6, AXONEMAL-LIKE-RELATED"/>
    <property type="match status" value="1"/>
</dbReference>
<feature type="domain" description="AAA+ ATPase" evidence="15">
    <location>
        <begin position="785"/>
        <end position="888"/>
    </location>
</feature>
<dbReference type="InterPro" id="IPR024743">
    <property type="entry name" value="Dynein_HC_stalk"/>
</dbReference>
<evidence type="ECO:0000256" key="3">
    <source>
        <dbReference type="ARBA" id="ARBA00022490"/>
    </source>
</evidence>
<comment type="similarity">
    <text evidence="2">Belongs to the dynein heavy chain family.</text>
</comment>
<evidence type="ECO:0000256" key="6">
    <source>
        <dbReference type="ARBA" id="ARBA00022741"/>
    </source>
</evidence>
<keyword evidence="6" id="KW-0547">Nucleotide-binding</keyword>
<dbReference type="InterPro" id="IPR003593">
    <property type="entry name" value="AAA+_ATPase"/>
</dbReference>
<keyword evidence="5" id="KW-0677">Repeat</keyword>
<keyword evidence="11" id="KW-0505">Motor protein</keyword>
<evidence type="ECO:0000256" key="13">
    <source>
        <dbReference type="ARBA" id="ARBA00023273"/>
    </source>
</evidence>
<evidence type="ECO:0000256" key="10">
    <source>
        <dbReference type="ARBA" id="ARBA00023069"/>
    </source>
</evidence>
<dbReference type="InterPro" id="IPR035706">
    <property type="entry name" value="AAA_9"/>
</dbReference>
<dbReference type="EMBL" id="JAIQCJ010002225">
    <property type="protein sequence ID" value="KAJ8779397.1"/>
    <property type="molecule type" value="Genomic_DNA"/>
</dbReference>
<keyword evidence="10" id="KW-0969">Cilium</keyword>
<dbReference type="SMART" id="SM00382">
    <property type="entry name" value="AAA"/>
    <property type="match status" value="2"/>
</dbReference>
<dbReference type="InterPro" id="IPR042228">
    <property type="entry name" value="Dynein_linker_3"/>
</dbReference>
<dbReference type="InterPro" id="IPR013602">
    <property type="entry name" value="Dynein_heavy_linker"/>
</dbReference>
<dbReference type="FunFam" id="3.40.50.300:FF:000063">
    <property type="entry name" value="dynein heavy chain 6, axonemal"/>
    <property type="match status" value="1"/>
</dbReference>
<sequence length="2324" mass="264150">MLPRLSKKKVDALVSEAQDAEYKLEFVPTTTIEYVNNLVFLDEIQERDLLCYPMEANSLCQQLQSNSSQVQERDQTELVSLGPNLTLPGSACGQEIESLEDEGNVVVQMYKLIEQYQVPTPPEDFAVFVTMKPSIVAVRNAIDKSVGDRETSIKQFCLHLGRDLEDLSNEVNEIKLLAQDPQILDINADQDKVHVMLNDLQSVLDDLQKRAFQYKSYQKNFKVEVSKFEALEEVSAELKLKQLLWDSLSEWDQLQQEWLKSKFDCLDPEFLNSQVSKYAKFVTQLEKGLPPNSVVPQLKSKVEKMKEKLPVIINLRNPTLKPRHWAAIEQTVDATLVDLDIPLTLEKLSELHVFDFGREIQDISGQASGEAALETVLKKVLLDDSTINIATIASSRYIGPLKTRVDDWQKQLALFNQTLEEWLNCQRNWLYLESIFNAPDIQRQLPAEAKMFLQVDKSWKEIMRKVNRLPNALRAATQPGLLETFQNNNALLDQIQKCLEAYLESKRVIFPRFYFLSNDELLEILAQTRNPQAVQPHLRKCFDSISKLEFALMPPTEGRIPGMDAEPEKIYTNDILAMLSPEGERVSLGKGLKARGNVEEWLGKVEEAMFTSLRRLCKAAIADYLGKPRTVWVIAGHPSQVILTISQIMWCRDLTECLEREDGNHLEALEAFEKVNFERLNALAAIVRGTLPKLHRNIITALITIDVHARDIVTELVQAKVEVVESFDWQRQLRYYWDIDLDNCVARMALSQYTYGYEYLGACPRLVITPLTDRCYLCLMGALQLDLGGAPAGPAGTGKTETTKDLAKALAIQCVVFNCSDGLDYKMMGRFFSGLAQSGAWCCFDEFNRIDIEVLSVIAQQLITIRNAKAAKLSRFMFEGREIKLVMTCAAFITMNPGYAGRTELPDNLKALFRPFAMMVPNYALIAEVILYSEGFESSKILARKMTQMYKLCSEQLSQQDHYDFGMRAVKSVLVMAGSLKRENPDLSEDVVLIRALRDSNLPKFLTDDAVLFSGIISDLFPGVQIPEHDYGILQSTIIDVMERQNLQPETCMVKKVIQFYETMLVRHGVMLVGPTGSGKTTVYQILAETLGNLQKLGVDNPFYQSVKTYVLNPKSITMGELYGEVNNITLEWKDGLMALSVRAAVNDTSEDHKWIISDGPVDALWIENMNTVLDDNKMLCLANSERIKLTPQIHMLFEVQDLKVASPATVSRCGMVFVDPEELKWMPYVKTWMKSVSKKLPSSGDLWSIYMDFDTKRLDPWERIIPTFKYSRDIPFFEMLVPTADTVRFGRLDIVPCATQYDLVVNQSKPNLKLFLSSAVSQDVTIVSACAPPGGGRNPVTARFIRHFSMFSLPMPSEHSLKQIFQAILSGFLNDFPPAVKQTASNIVEASVEIYNRMSVDLLPTPAKSHYVFNLRDLSKCVQGNKHFGIAIGLEYFLTRPIIFGDFIKFGADKTDRIYDDMPDMEKIANVLQDYLDDYNLINPKEVKLVFFQDAIEHVSRIARMIRQERGNALLVGVGGTGKQSLTRLAAHICGYKCLQIELSRGYNYDCFHEDLRKLYKLAGVEDRNMVFLFTDTQIVVEEFLEDINNVLNSGEVPNLFEKDELEQVLAATRPRVKEVGISEGNRDEVGHVRMVFQYFISRVRQKLHIVLCMSPVGEAFRSRCRMFPSLVNCCTIDWFVQTFFSNVDAVNEELKEKLSLMCVNVHLSVSSMAERYYTELRRRYYTTPTSYLELINLYLYMLSEKKKQLVSARERVKNGLTKLLETNVLVDKMKLDLSALEPVLLTKSQDVEALMDKLAVDQENADQVRSIVQDDEAIAKVKAEETQAIADDAQRDLEEALPALEAANKALDSLDKADISEIRVFTKPPDMVMTVMEAISILLNAKPDWPTAKQLLGDSNFLRRLLEYDKENVKPQILAKLQKYINNPDFVPEKVEKVSKACKSMCMWAELDITMATLREKQALLKNVEDQIQALQHEYDKSVNEKESLAQTMALTKARLVRAGKLTAALGDEQIRWEESIQKFNEEISNIIGNVFIAAACVAYYGAFTAQYRQSLIECWIQDCQSLEIPINPAFSLINTLGDPYEIRQWNTDGLPRDLISTENGILVTQGRRWPLMIDPQDQLREILDPALEPILLKQTFISGGRVLIRLGDSDIDYDKNFRFYMTTKLPNPHYLPEVCIKVTIINFTVTKSGLEDQLLRIHFGISDVVRLEKPELEEQRIKLIVRINADKNQLKAIEEKILKMLFTSEGNILDNEELIDTLQDSKASKIFLLFIESVLIWASLIAQWLRICLPTQGTLVQALVQEDPTCHGAAKPVHHNY</sequence>
<dbReference type="GO" id="GO:0051959">
    <property type="term" value="F:dynein light intermediate chain binding"/>
    <property type="evidence" value="ECO:0007669"/>
    <property type="project" value="InterPro"/>
</dbReference>
<keyword evidence="17" id="KW-1185">Reference proteome</keyword>
<dbReference type="PANTHER" id="PTHR22878:SF67">
    <property type="entry name" value="DYNEIN AXONEMAL HEAVY CHAIN 6"/>
    <property type="match status" value="1"/>
</dbReference>
<dbReference type="FunFam" id="1.10.8.710:FF:000004">
    <property type="entry name" value="Dynein axonemal heavy chain 6"/>
    <property type="match status" value="1"/>
</dbReference>
<keyword evidence="8" id="KW-0243">Dynein</keyword>
<feature type="coiled-coil region" evidence="14">
    <location>
        <begin position="1953"/>
        <end position="1994"/>
    </location>
</feature>
<evidence type="ECO:0000256" key="7">
    <source>
        <dbReference type="ARBA" id="ARBA00022840"/>
    </source>
</evidence>
<dbReference type="FunFam" id="3.20.180.20:FF:000004">
    <property type="entry name" value="Dynein axonemal heavy chain 6"/>
    <property type="match status" value="1"/>
</dbReference>
<evidence type="ECO:0000256" key="9">
    <source>
        <dbReference type="ARBA" id="ARBA00023054"/>
    </source>
</evidence>